<reference evidence="1" key="1">
    <citation type="submission" date="2020-10" db="EMBL/GenBank/DDBJ databases">
        <authorList>
            <person name="Gilroy R."/>
        </authorList>
    </citation>
    <scope>NUCLEOTIDE SEQUENCE</scope>
    <source>
        <strain evidence="1">ChiSxjej1B13-7958</strain>
    </source>
</reference>
<sequence length="71" mass="8642">MPERFYKNKWRKIPEFCRIFVIIYKLVENIFPQRNDFITFSSQIYDTIKENEVESSPDREMRSLSKASSIM</sequence>
<evidence type="ECO:0000313" key="1">
    <source>
        <dbReference type="EMBL" id="HIR46369.1"/>
    </source>
</evidence>
<dbReference type="EMBL" id="DVGZ01000019">
    <property type="protein sequence ID" value="HIR46369.1"/>
    <property type="molecule type" value="Genomic_DNA"/>
</dbReference>
<evidence type="ECO:0000313" key="2">
    <source>
        <dbReference type="Proteomes" id="UP000824242"/>
    </source>
</evidence>
<dbReference type="Proteomes" id="UP000824242">
    <property type="component" value="Unassembled WGS sequence"/>
</dbReference>
<gene>
    <name evidence="1" type="ORF">IAB89_01730</name>
</gene>
<proteinExistence type="predicted"/>
<protein>
    <submittedName>
        <fullName evidence="1">Uncharacterized protein</fullName>
    </submittedName>
</protein>
<organism evidence="1 2">
    <name type="scientific">Candidatus Caccousia avicola</name>
    <dbReference type="NCBI Taxonomy" id="2840721"/>
    <lineage>
        <taxon>Bacteria</taxon>
        <taxon>Bacillati</taxon>
        <taxon>Bacillota</taxon>
        <taxon>Clostridia</taxon>
        <taxon>Eubacteriales</taxon>
        <taxon>Oscillospiraceae</taxon>
        <taxon>Oscillospiraceae incertae sedis</taxon>
        <taxon>Candidatus Caccousia</taxon>
    </lineage>
</organism>
<reference evidence="1" key="2">
    <citation type="journal article" date="2021" name="PeerJ">
        <title>Extensive microbial diversity within the chicken gut microbiome revealed by metagenomics and culture.</title>
        <authorList>
            <person name="Gilroy R."/>
            <person name="Ravi A."/>
            <person name="Getino M."/>
            <person name="Pursley I."/>
            <person name="Horton D.L."/>
            <person name="Alikhan N.F."/>
            <person name="Baker D."/>
            <person name="Gharbi K."/>
            <person name="Hall N."/>
            <person name="Watson M."/>
            <person name="Adriaenssens E.M."/>
            <person name="Foster-Nyarko E."/>
            <person name="Jarju S."/>
            <person name="Secka A."/>
            <person name="Antonio M."/>
            <person name="Oren A."/>
            <person name="Chaudhuri R.R."/>
            <person name="La Ragione R."/>
            <person name="Hildebrand F."/>
            <person name="Pallen M.J."/>
        </authorList>
    </citation>
    <scope>NUCLEOTIDE SEQUENCE</scope>
    <source>
        <strain evidence="1">ChiSxjej1B13-7958</strain>
    </source>
</reference>
<name>A0A9D1AL04_9FIRM</name>
<dbReference type="AlphaFoldDB" id="A0A9D1AL04"/>
<comment type="caution">
    <text evidence="1">The sequence shown here is derived from an EMBL/GenBank/DDBJ whole genome shotgun (WGS) entry which is preliminary data.</text>
</comment>
<accession>A0A9D1AL04</accession>